<dbReference type="PROSITE" id="PS00086">
    <property type="entry name" value="CYTOCHROME_P450"/>
    <property type="match status" value="1"/>
</dbReference>
<evidence type="ECO:0000256" key="4">
    <source>
        <dbReference type="ARBA" id="ARBA00022723"/>
    </source>
</evidence>
<reference evidence="11" key="2">
    <citation type="submission" date="2018-04" db="EMBL/GenBank/DDBJ databases">
        <title>OnivRS2 (Oryza nivara Reference Sequence Version 2).</title>
        <authorList>
            <person name="Zhang J."/>
            <person name="Kudrna D."/>
            <person name="Lee S."/>
            <person name="Talag J."/>
            <person name="Rajasekar S."/>
            <person name="Welchert J."/>
            <person name="Hsing Y.-I."/>
            <person name="Wing R.A."/>
        </authorList>
    </citation>
    <scope>NUCLEOTIDE SEQUENCE [LARGE SCALE GENOMIC DNA]</scope>
    <source>
        <strain evidence="11">SL10</strain>
    </source>
</reference>
<evidence type="ECO:0000313" key="12">
    <source>
        <dbReference type="Proteomes" id="UP000006591"/>
    </source>
</evidence>
<dbReference type="EnsemblPlants" id="ONIVA04G02400.1">
    <property type="protein sequence ID" value="ONIVA04G02400.1"/>
    <property type="gene ID" value="ONIVA04G02400"/>
</dbReference>
<evidence type="ECO:0000256" key="6">
    <source>
        <dbReference type="ARBA" id="ARBA00023002"/>
    </source>
</evidence>
<dbReference type="FunFam" id="1.10.630.10:FF:000037">
    <property type="entry name" value="Cytochrome P450 9"/>
    <property type="match status" value="2"/>
</dbReference>
<dbReference type="InterPro" id="IPR001128">
    <property type="entry name" value="Cyt_P450"/>
</dbReference>
<feature type="binding site" description="axial binding residue" evidence="9">
    <location>
        <position position="462"/>
    </location>
    <ligand>
        <name>heme</name>
        <dbReference type="ChEBI" id="CHEBI:30413"/>
    </ligand>
    <ligandPart>
        <name>Fe</name>
        <dbReference type="ChEBI" id="CHEBI:18248"/>
    </ligandPart>
</feature>
<evidence type="ECO:0000256" key="1">
    <source>
        <dbReference type="ARBA" id="ARBA00010617"/>
    </source>
</evidence>
<dbReference type="STRING" id="4536.A0A0E0GXT3"/>
<evidence type="ECO:0000256" key="7">
    <source>
        <dbReference type="ARBA" id="ARBA00023004"/>
    </source>
</evidence>
<dbReference type="AlphaFoldDB" id="A0A0E0GXT3"/>
<keyword evidence="4 9" id="KW-0479">Metal-binding</keyword>
<evidence type="ECO:0000256" key="9">
    <source>
        <dbReference type="PIRSR" id="PIRSR602401-1"/>
    </source>
</evidence>
<evidence type="ECO:0000256" key="3">
    <source>
        <dbReference type="ARBA" id="ARBA00022692"/>
    </source>
</evidence>
<keyword evidence="10" id="KW-0472">Membrane</keyword>
<dbReference type="InterPro" id="IPR036396">
    <property type="entry name" value="Cyt_P450_sf"/>
</dbReference>
<dbReference type="PRINTS" id="PR00463">
    <property type="entry name" value="EP450I"/>
</dbReference>
<keyword evidence="12" id="KW-1185">Reference proteome</keyword>
<accession>A0A0E0GXT3</accession>
<organism evidence="11">
    <name type="scientific">Oryza nivara</name>
    <name type="common">Indian wild rice</name>
    <name type="synonym">Oryza sativa f. spontanea</name>
    <dbReference type="NCBI Taxonomy" id="4536"/>
    <lineage>
        <taxon>Eukaryota</taxon>
        <taxon>Viridiplantae</taxon>
        <taxon>Streptophyta</taxon>
        <taxon>Embryophyta</taxon>
        <taxon>Tracheophyta</taxon>
        <taxon>Spermatophyta</taxon>
        <taxon>Magnoliopsida</taxon>
        <taxon>Liliopsida</taxon>
        <taxon>Poales</taxon>
        <taxon>Poaceae</taxon>
        <taxon>BOP clade</taxon>
        <taxon>Oryzoideae</taxon>
        <taxon>Oryzeae</taxon>
        <taxon>Oryzinae</taxon>
        <taxon>Oryza</taxon>
    </lineage>
</organism>
<dbReference type="OMA" id="HALINRI"/>
<keyword evidence="2 9" id="KW-0349">Heme</keyword>
<dbReference type="InterPro" id="IPR017972">
    <property type="entry name" value="Cyt_P450_CS"/>
</dbReference>
<feature type="transmembrane region" description="Helical" evidence="10">
    <location>
        <begin position="14"/>
        <end position="35"/>
    </location>
</feature>
<sequence>MFPSSVNMREQNNIIIISIAMTILLLVVFFCRMLGNMAGKNKRKKQPKLPPGPATMPVLGNIHQILMNKPVFRWIHRLLDEMDTEILCLRLGSVHVIAIASPEMAREALRRNDAVLTSRPVSFAWRAFSFGYKNTVGSTGDQWKKMRRMLASEILSSAMERRMLGQRVEEADHLVNYIYRNCNSGTVDIRHVTRHFCGNIIRKLVFGRRHFAFGAGNIGPGRDEEAHIDALFTALDYLGAFSISDYFPSLVLNGLMSTFRRLHDPIIMERMEEWRAPRRNGDERREVADFLDVLISLDDAQGKPLLSLDEVKAETLEIILNSVDNPSNAVEWALAEMVNNPKVMKKAVDELDMVVGKERLVEESDIHSLTYLKACIREAFRIHPYHPFNPSHVAIANITIAGFMIPKGSHIILSRIGLGRNPRAWDNPLEFRPERHLKNTDNVVLAEPELRFLSFSAGRRGCPAVSLGTSITMMLFARLLQGFSWSISPGANRIELQESVTSLQLTANMREQNNTIIVSIAMTILLLVAFFCRIKKQAAMAAKNKRKKQPKLPPGPATMPVLGNMHQMLMNKPVFRWIHRLLDEMDIEILCLRLGRVHVITVASPEMAREVLRKNDALMTSRPASFAWRAFSFGYKNTIGSTGDQWKKMRRALASEILSPAMECHLVNYVYSHCNNGTVDVRHVTRHFCGNIARKLVFGRRHFSTPPPANSGGPGHDEEAHIDALFTALDYPSAFSVSDYFPALVGLDLDGHEEVVNGLLNTFGRLHDPIIMERMQEWRALRRNGDERREVADFLDVLVSLEDAQGNPLLSLDEVKAETLEIFIATVDNPSNAVEWALAEMVNNPNVMKKAVDELDVVVGKERLVEESDIQNLTYLKACIREAFRIHPYHPFNPPHVAISDTIIAGYLIPKDSHVMLSRIGLGRNPRVWVNPLEFRPERHLNNATSTMVLAEPELRFVSFGASRRGCPAVSLGTSITMMLFARLLQGFTWSIPPGADKIELQESASSLQLSKPLLMQAKPRLLLHLYELDRL</sequence>
<name>A0A0E0GXT3_ORYNI</name>
<reference evidence="11" key="1">
    <citation type="submission" date="2015-04" db="UniProtKB">
        <authorList>
            <consortium name="EnsemblPlants"/>
        </authorList>
    </citation>
    <scope>IDENTIFICATION</scope>
    <source>
        <strain evidence="11">SL10</strain>
    </source>
</reference>
<dbReference type="HOGENOM" id="CLU_001570_0_1_1"/>
<dbReference type="GO" id="GO:0020037">
    <property type="term" value="F:heme binding"/>
    <property type="evidence" value="ECO:0007669"/>
    <property type="project" value="InterPro"/>
</dbReference>
<dbReference type="Gramene" id="ONIVA04G02400.1">
    <property type="protein sequence ID" value="ONIVA04G02400.1"/>
    <property type="gene ID" value="ONIVA04G02400"/>
</dbReference>
<dbReference type="GO" id="GO:0004497">
    <property type="term" value="F:monooxygenase activity"/>
    <property type="evidence" value="ECO:0007669"/>
    <property type="project" value="UniProtKB-KW"/>
</dbReference>
<comment type="similarity">
    <text evidence="1">Belongs to the cytochrome P450 family.</text>
</comment>
<dbReference type="GO" id="GO:0044550">
    <property type="term" value="P:secondary metabolite biosynthetic process"/>
    <property type="evidence" value="ECO:0007669"/>
    <property type="project" value="UniProtKB-ARBA"/>
</dbReference>
<keyword evidence="6" id="KW-0560">Oxidoreductase</keyword>
<keyword evidence="8" id="KW-0503">Monooxygenase</keyword>
<protein>
    <recommendedName>
        <fullName evidence="13">Tyrosine N-monooxygenase</fullName>
    </recommendedName>
</protein>
<evidence type="ECO:0000256" key="8">
    <source>
        <dbReference type="ARBA" id="ARBA00023033"/>
    </source>
</evidence>
<proteinExistence type="inferred from homology"/>
<dbReference type="PANTHER" id="PTHR47944:SF4">
    <property type="entry name" value="OS09G0441700 PROTEIN"/>
    <property type="match status" value="1"/>
</dbReference>
<dbReference type="Proteomes" id="UP000006591">
    <property type="component" value="Chromosome 4"/>
</dbReference>
<dbReference type="GO" id="GO:0016705">
    <property type="term" value="F:oxidoreductase activity, acting on paired donors, with incorporation or reduction of molecular oxygen"/>
    <property type="evidence" value="ECO:0007669"/>
    <property type="project" value="InterPro"/>
</dbReference>
<comment type="cofactor">
    <cofactor evidence="9">
        <name>heme</name>
        <dbReference type="ChEBI" id="CHEBI:30413"/>
    </cofactor>
</comment>
<dbReference type="SUPFAM" id="SSF48264">
    <property type="entry name" value="Cytochrome P450"/>
    <property type="match status" value="2"/>
</dbReference>
<keyword evidence="5 10" id="KW-1133">Transmembrane helix</keyword>
<dbReference type="Gene3D" id="1.10.630.10">
    <property type="entry name" value="Cytochrome P450"/>
    <property type="match status" value="2"/>
</dbReference>
<dbReference type="GO" id="GO:0005506">
    <property type="term" value="F:iron ion binding"/>
    <property type="evidence" value="ECO:0007669"/>
    <property type="project" value="InterPro"/>
</dbReference>
<dbReference type="eggNOG" id="KOG0156">
    <property type="taxonomic scope" value="Eukaryota"/>
</dbReference>
<dbReference type="PANTHER" id="PTHR47944">
    <property type="entry name" value="CYTOCHROME P450 98A9"/>
    <property type="match status" value="1"/>
</dbReference>
<evidence type="ECO:0000256" key="2">
    <source>
        <dbReference type="ARBA" id="ARBA00022617"/>
    </source>
</evidence>
<evidence type="ECO:0000256" key="5">
    <source>
        <dbReference type="ARBA" id="ARBA00022989"/>
    </source>
</evidence>
<keyword evidence="3 10" id="KW-0812">Transmembrane</keyword>
<dbReference type="Pfam" id="PF00067">
    <property type="entry name" value="p450"/>
    <property type="match status" value="2"/>
</dbReference>
<keyword evidence="7 9" id="KW-0408">Iron</keyword>
<evidence type="ECO:0008006" key="13">
    <source>
        <dbReference type="Google" id="ProtNLM"/>
    </source>
</evidence>
<dbReference type="InterPro" id="IPR002401">
    <property type="entry name" value="Cyt_P450_E_grp-I"/>
</dbReference>
<evidence type="ECO:0000256" key="10">
    <source>
        <dbReference type="SAM" id="Phobius"/>
    </source>
</evidence>
<evidence type="ECO:0000313" key="11">
    <source>
        <dbReference type="EnsemblPlants" id="ONIVA04G02400.1"/>
    </source>
</evidence>